<accession>A0A8S2JP03</accession>
<dbReference type="Proteomes" id="UP000677228">
    <property type="component" value="Unassembled WGS sequence"/>
</dbReference>
<dbReference type="InterPro" id="IPR012337">
    <property type="entry name" value="RNaseH-like_sf"/>
</dbReference>
<name>A0A8S2JP03_9BILA</name>
<evidence type="ECO:0000313" key="5">
    <source>
        <dbReference type="Proteomes" id="UP000682733"/>
    </source>
</evidence>
<dbReference type="EMBL" id="CAJOBA010007600">
    <property type="protein sequence ID" value="CAF3806829.1"/>
    <property type="molecule type" value="Genomic_DNA"/>
</dbReference>
<evidence type="ECO:0000256" key="1">
    <source>
        <dbReference type="SAM" id="Coils"/>
    </source>
</evidence>
<reference evidence="4" key="1">
    <citation type="submission" date="2021-02" db="EMBL/GenBank/DDBJ databases">
        <authorList>
            <person name="Nowell W R."/>
        </authorList>
    </citation>
    <scope>NUCLEOTIDE SEQUENCE</scope>
</reference>
<evidence type="ECO:0000313" key="3">
    <source>
        <dbReference type="EMBL" id="CAF1038670.1"/>
    </source>
</evidence>
<dbReference type="AlphaFoldDB" id="A0A8S2JP03"/>
<dbReference type="Proteomes" id="UP000682733">
    <property type="component" value="Unassembled WGS sequence"/>
</dbReference>
<organism evidence="4 5">
    <name type="scientific">Didymodactylos carnosus</name>
    <dbReference type="NCBI Taxonomy" id="1234261"/>
    <lineage>
        <taxon>Eukaryota</taxon>
        <taxon>Metazoa</taxon>
        <taxon>Spiralia</taxon>
        <taxon>Gnathifera</taxon>
        <taxon>Rotifera</taxon>
        <taxon>Eurotatoria</taxon>
        <taxon>Bdelloidea</taxon>
        <taxon>Philodinida</taxon>
        <taxon>Philodinidae</taxon>
        <taxon>Didymodactylos</taxon>
    </lineage>
</organism>
<dbReference type="EMBL" id="CAJNOK010007590">
    <property type="protein sequence ID" value="CAF1038670.1"/>
    <property type="molecule type" value="Genomic_DNA"/>
</dbReference>
<protein>
    <submittedName>
        <fullName evidence="4">Uncharacterized protein</fullName>
    </submittedName>
</protein>
<dbReference type="PANTHER" id="PTHR33488">
    <property type="entry name" value="ZGC:162509"/>
    <property type="match status" value="1"/>
</dbReference>
<evidence type="ECO:0000256" key="2">
    <source>
        <dbReference type="SAM" id="MobiDB-lite"/>
    </source>
</evidence>
<comment type="caution">
    <text evidence="4">The sequence shown here is derived from an EMBL/GenBank/DDBJ whole genome shotgun (WGS) entry which is preliminary data.</text>
</comment>
<gene>
    <name evidence="3" type="ORF">OVA965_LOCUS16367</name>
    <name evidence="4" type="ORF">TMI583_LOCUS16375</name>
</gene>
<feature type="compositionally biased region" description="Acidic residues" evidence="2">
    <location>
        <begin position="664"/>
        <end position="674"/>
    </location>
</feature>
<sequence>MVISSKKDFSFRTNLPNATFEYVKYPDSFRATLIQLANAAYNAFLSAHSNMNEIQQNMQQVPGHVKTALKLLATAPFPLLEKLLPLSLNNVERIGIECSNLSHTTHNKFADVQLLIGEVTELTGFSSGVTDQKLAETIIELNKTDAAKKAMKEKEAVIQRKYDEQAAKVRDAQNQFNEALKEIPTGLNSIMHQALGAAVDVFKHSLAATICVGGIRKNCMPGPIGSTAEEAANNAIDKAQQAHRALQEAETRYDAIFNELLNHHDNLTQVMVQLASLDMTKIDYEQLIPIFQQAIQYLSEIREHWGRLIEFFDELRIRVQITVKNSFTKFVDWMKTAQGMGVDYLTQEICAFYLDMLKDDVIGIHREAHLLYIIKDGCGASDEERNQLKDELMQDTKMVQAKVSRLAFQRKTEYKEANKQRRHEIETFIQQATIEAIGQKRPTFVKFMNTVDPKFSIMSRRTLSRKTIPTLYTKMNDLLKQFCSTAEYISLTLDIWTNRRTHPFLSVTDKSSKIVTDNASKNIKAFENLIIPGFESYFTDDDENKTDIELSDVNDSDSDVSDSDDDLNQDTAISIAISTQTMLNTVKDSFDNVTSKSELRLPCFAHALQRVVQENYERFVFYNISNLKMAEKHFRYYSSKVYRQQQRRAEKNKVLPQDSSSSSDSDDNIDDNEPITDPTELNVTNYVSDDDENTLLHTIKHIYYDNSPLLYKNSSTSVMTAVRLLTEFCVNINMDKSNMIKLMKIVKSLLPTPNLLPTTQKKILGTFGKTCLSTTKYLCVNCHQLTSKTRYGSRKCEKKNTITIVMHVDGAPLVRSTKQCLWPCFGSIVELPPPVREYQSAIIVMALWVAREKLDVNIFWTEIIKEMIDLINNGTSIFVNNYEFKIIIRTQFFISDLPAKSLFLKTINFNGYFACTCCMTRGYHNPEYGQVLYPYRMNNYTRRTHDQFIETAEQTATANAFGRRELIIEGVRGLSVLLKIFSYPDQIVYDYMHLVCLGHMSNLIRRWFKLFSKDDIIHIDHILSNIRLPHNFSVFFNYSIASVNDWKAKHLRLFVLYIGLPIVIKYLPSLISSHFPIYSMCIKLLHSPNAKTEIDLANDLIHYYCQTAPIVYDPSIELYSLHGHLHLPAQVHEHGGLAYVSSFCFESCIRHIKKKVHGTKQLGTQISYWCDVETIIQREQFQVSESALVNEITINNNSINDYQQIL</sequence>
<dbReference type="PANTHER" id="PTHR33488:SF2">
    <property type="entry name" value="EARLY ENDOSOME ANTIGEN 1-LIKE"/>
    <property type="match status" value="1"/>
</dbReference>
<keyword evidence="1" id="KW-0175">Coiled coil</keyword>
<feature type="coiled-coil region" evidence="1">
    <location>
        <begin position="229"/>
        <end position="259"/>
    </location>
</feature>
<feature type="region of interest" description="Disordered" evidence="2">
    <location>
        <begin position="548"/>
        <end position="567"/>
    </location>
</feature>
<dbReference type="SUPFAM" id="SSF53098">
    <property type="entry name" value="Ribonuclease H-like"/>
    <property type="match status" value="1"/>
</dbReference>
<evidence type="ECO:0000313" key="4">
    <source>
        <dbReference type="EMBL" id="CAF3806829.1"/>
    </source>
</evidence>
<proteinExistence type="predicted"/>
<feature type="region of interest" description="Disordered" evidence="2">
    <location>
        <begin position="647"/>
        <end position="683"/>
    </location>
</feature>